<evidence type="ECO:0000256" key="5">
    <source>
        <dbReference type="ARBA" id="ARBA00023136"/>
    </source>
</evidence>
<feature type="transmembrane region" description="Helical" evidence="6">
    <location>
        <begin position="84"/>
        <end position="101"/>
    </location>
</feature>
<dbReference type="AlphaFoldDB" id="A0A5D0CNW8"/>
<dbReference type="Pfam" id="PF03073">
    <property type="entry name" value="TspO_MBR"/>
    <property type="match status" value="1"/>
</dbReference>
<feature type="transmembrane region" description="Helical" evidence="6">
    <location>
        <begin position="226"/>
        <end position="248"/>
    </location>
</feature>
<protein>
    <recommendedName>
        <fullName evidence="9">Tryptophan-rich sensory protein</fullName>
    </recommendedName>
</protein>
<evidence type="ECO:0000256" key="6">
    <source>
        <dbReference type="SAM" id="Phobius"/>
    </source>
</evidence>
<keyword evidence="8" id="KW-1185">Reference proteome</keyword>
<organism evidence="7 8">
    <name type="scientific">Paenibacillus faecis</name>
    <dbReference type="NCBI Taxonomy" id="862114"/>
    <lineage>
        <taxon>Bacteria</taxon>
        <taxon>Bacillati</taxon>
        <taxon>Bacillota</taxon>
        <taxon>Bacilli</taxon>
        <taxon>Bacillales</taxon>
        <taxon>Paenibacillaceae</taxon>
        <taxon>Paenibacillus</taxon>
    </lineage>
</organism>
<name>A0A5D0CNW8_9BACL</name>
<evidence type="ECO:0000313" key="7">
    <source>
        <dbReference type="EMBL" id="TYA11616.1"/>
    </source>
</evidence>
<keyword evidence="4 6" id="KW-1133">Transmembrane helix</keyword>
<dbReference type="InterPro" id="IPR004307">
    <property type="entry name" value="TspO_MBR"/>
</dbReference>
<dbReference type="PANTHER" id="PTHR33802:SF1">
    <property type="entry name" value="XK-RELATED PROTEIN"/>
    <property type="match status" value="1"/>
</dbReference>
<proteinExistence type="inferred from homology"/>
<keyword evidence="3 6" id="KW-0812">Transmembrane</keyword>
<keyword evidence="5 6" id="KW-0472">Membrane</keyword>
<dbReference type="RefSeq" id="WP_148455635.1">
    <property type="nucleotide sequence ID" value="NZ_VSDO01000004.1"/>
</dbReference>
<accession>A0A5D0CNW8</accession>
<feature type="transmembrane region" description="Helical" evidence="6">
    <location>
        <begin position="146"/>
        <end position="169"/>
    </location>
</feature>
<feature type="transmembrane region" description="Helical" evidence="6">
    <location>
        <begin position="181"/>
        <end position="198"/>
    </location>
</feature>
<dbReference type="InterPro" id="IPR038330">
    <property type="entry name" value="TspO/MBR-related_sf"/>
</dbReference>
<evidence type="ECO:0000256" key="3">
    <source>
        <dbReference type="ARBA" id="ARBA00022692"/>
    </source>
</evidence>
<feature type="transmembrane region" description="Helical" evidence="6">
    <location>
        <begin position="107"/>
        <end position="125"/>
    </location>
</feature>
<evidence type="ECO:0000256" key="2">
    <source>
        <dbReference type="ARBA" id="ARBA00007524"/>
    </source>
</evidence>
<comment type="caution">
    <text evidence="7">The sequence shown here is derived from an EMBL/GenBank/DDBJ whole genome shotgun (WGS) entry which is preliminary data.</text>
</comment>
<evidence type="ECO:0000313" key="8">
    <source>
        <dbReference type="Proteomes" id="UP000325218"/>
    </source>
</evidence>
<evidence type="ECO:0008006" key="9">
    <source>
        <dbReference type="Google" id="ProtNLM"/>
    </source>
</evidence>
<dbReference type="Proteomes" id="UP000325218">
    <property type="component" value="Unassembled WGS sequence"/>
</dbReference>
<dbReference type="OrthoDB" id="5189031at2"/>
<gene>
    <name evidence="7" type="ORF">FRY98_21065</name>
</gene>
<evidence type="ECO:0000256" key="1">
    <source>
        <dbReference type="ARBA" id="ARBA00004141"/>
    </source>
</evidence>
<comment type="similarity">
    <text evidence="2">Belongs to the TspO/BZRP family.</text>
</comment>
<dbReference type="GO" id="GO:0016020">
    <property type="term" value="C:membrane"/>
    <property type="evidence" value="ECO:0007669"/>
    <property type="project" value="UniProtKB-SubCell"/>
</dbReference>
<reference evidence="7 8" key="1">
    <citation type="submission" date="2019-08" db="EMBL/GenBank/DDBJ databases">
        <title>Genome sequencing of Paenibacillus faecis DSM 23593(T).</title>
        <authorList>
            <person name="Kook J.-K."/>
            <person name="Park S.-N."/>
            <person name="Lim Y.K."/>
        </authorList>
    </citation>
    <scope>NUCLEOTIDE SEQUENCE [LARGE SCALE GENOMIC DNA]</scope>
    <source>
        <strain evidence="7 8">DSM 23593</strain>
    </source>
</reference>
<dbReference type="EMBL" id="VSDO01000004">
    <property type="protein sequence ID" value="TYA11616.1"/>
    <property type="molecule type" value="Genomic_DNA"/>
</dbReference>
<comment type="subcellular location">
    <subcellularLocation>
        <location evidence="1">Membrane</location>
        <topology evidence="1">Multi-pass membrane protein</topology>
    </subcellularLocation>
</comment>
<feature type="transmembrane region" description="Helical" evidence="6">
    <location>
        <begin position="51"/>
        <end position="72"/>
    </location>
</feature>
<evidence type="ECO:0000256" key="4">
    <source>
        <dbReference type="ARBA" id="ARBA00022989"/>
    </source>
</evidence>
<dbReference type="PANTHER" id="PTHR33802">
    <property type="entry name" value="SI:CH211-161H7.5-RELATED"/>
    <property type="match status" value="1"/>
</dbReference>
<dbReference type="Gene3D" id="1.20.1260.100">
    <property type="entry name" value="TspO/MBR protein"/>
    <property type="match status" value="1"/>
</dbReference>
<sequence length="254" mass="28892">MFNSKACRWWNVLFFLVLMAVTIMAEAFPLGGAKAGELSNRYFSRLTPEGYAFIIWNIVYLLIGCAVVYLWRQKKHDSRWMRTFTVRFGLSCLFHISWLLLWRYEYLPLSFGALLLLLLSLFLLHRHTRSALRPDLGEIWFVRLPFSLYLGWVLTATLIHLQILMQHAVSTRLLPGLPADVPAAGLLIVGAAVVFLLVSRTRDAVLPLPMAWGFAAIADKHSDERLLFVTAGLAAALLFLLSASLLFIRARERD</sequence>